<evidence type="ECO:0000313" key="2">
    <source>
        <dbReference type="Proteomes" id="UP000663845"/>
    </source>
</evidence>
<comment type="caution">
    <text evidence="1">The sequence shown here is derived from an EMBL/GenBank/DDBJ whole genome shotgun (WGS) entry which is preliminary data.</text>
</comment>
<sequence>MLTNDTKTNFNKQWYSDNDEDCSCSSCDCSNCINKDTSSKIQQNETISMTEQQSLYDIIDQSYTRIPVLYNSIKQTKLDTDFILSVNDYLDRLKANIYKDLIRRETVLRNGKNHIENFISLIRCICKISYEQSLEISNNLNIIEYAVIYIMTAIDYILQCNFPQKKTLLNYILNEYISMWLHENLRIIQEDFSIISKYGTKTNFFSLCICIFRKLEFLCTINWKRLQMIQNYRLSNFNQLMKETSIKLETSQDFILLFGKSLKSTMKKSEIPITLLYSNRTDNELRDIDGIHNIFTKSIAKILSADNHKLPFQSSSSQQIVSSSVEIVSPISNELINVDYYSASKENEDRSMKEKDVIDESKTILKMVDQQEQSTQPIEPILLSHYPSTTSSLTDQFKEPQRTSLSESKLVSLEDQQQLWSIETNSQQNLSSTSVHESPSEFQVTNTEHINSYHEDVQKLDSSLKTQTKENISSIDHSLQESFVPEKPLTCNPFSSTSYHSSLDNSIPISSTAILNTEINELIHFLTDLANSSTFVHQKKESSSLLKQLASCLKQNNIDTKSIINKIQHSNSQASLSVSDPLFLAKFTHVLRKELEDAQILREIDREQSQNIDCPSFETRNILKLSKSNTSTRDHIDQDRVCIEVTHDPSRCTPNPEIFCHPCVTQCHQCCCDDSSSSQSDCCQQRMYWIRSKEYSTCKDCIVTPNSLFCARKSLEKNTHSVTVEHNEEFR</sequence>
<dbReference type="Proteomes" id="UP000663845">
    <property type="component" value="Unassembled WGS sequence"/>
</dbReference>
<dbReference type="AlphaFoldDB" id="A0A814PD15"/>
<organism evidence="1 2">
    <name type="scientific">Adineta steineri</name>
    <dbReference type="NCBI Taxonomy" id="433720"/>
    <lineage>
        <taxon>Eukaryota</taxon>
        <taxon>Metazoa</taxon>
        <taxon>Spiralia</taxon>
        <taxon>Gnathifera</taxon>
        <taxon>Rotifera</taxon>
        <taxon>Eurotatoria</taxon>
        <taxon>Bdelloidea</taxon>
        <taxon>Adinetida</taxon>
        <taxon>Adinetidae</taxon>
        <taxon>Adineta</taxon>
    </lineage>
</organism>
<evidence type="ECO:0000313" key="1">
    <source>
        <dbReference type="EMBL" id="CAF1103042.1"/>
    </source>
</evidence>
<dbReference type="EMBL" id="CAJNOG010000235">
    <property type="protein sequence ID" value="CAF1103042.1"/>
    <property type="molecule type" value="Genomic_DNA"/>
</dbReference>
<protein>
    <submittedName>
        <fullName evidence="1">Uncharacterized protein</fullName>
    </submittedName>
</protein>
<gene>
    <name evidence="1" type="ORF">JYZ213_LOCUS21495</name>
</gene>
<reference evidence="1" key="1">
    <citation type="submission" date="2021-02" db="EMBL/GenBank/DDBJ databases">
        <authorList>
            <person name="Nowell W R."/>
        </authorList>
    </citation>
    <scope>NUCLEOTIDE SEQUENCE</scope>
</reference>
<proteinExistence type="predicted"/>
<accession>A0A814PD15</accession>
<name>A0A814PD15_9BILA</name>